<accession>A0A397RUF7</accession>
<comment type="caution">
    <text evidence="1">The sequence shown here is derived from an EMBL/GenBank/DDBJ whole genome shotgun (WGS) entry which is preliminary data.</text>
</comment>
<evidence type="ECO:0000313" key="1">
    <source>
        <dbReference type="EMBL" id="RIA77960.1"/>
    </source>
</evidence>
<organism evidence="1 2">
    <name type="scientific">Anaeroplasma bactoclasticum</name>
    <dbReference type="NCBI Taxonomy" id="2088"/>
    <lineage>
        <taxon>Bacteria</taxon>
        <taxon>Bacillati</taxon>
        <taxon>Mycoplasmatota</taxon>
        <taxon>Mollicutes</taxon>
        <taxon>Anaeroplasmatales</taxon>
        <taxon>Anaeroplasmataceae</taxon>
        <taxon>Anaeroplasma</taxon>
    </lineage>
</organism>
<evidence type="ECO:0000313" key="2">
    <source>
        <dbReference type="Proteomes" id="UP000266506"/>
    </source>
</evidence>
<reference evidence="1 2" key="1">
    <citation type="submission" date="2018-08" db="EMBL/GenBank/DDBJ databases">
        <title>Genomic Encyclopedia of Archaeal and Bacterial Type Strains, Phase II (KMG-II): from individual species to whole genera.</title>
        <authorList>
            <person name="Goeker M."/>
        </authorList>
    </citation>
    <scope>NUCLEOTIDE SEQUENCE [LARGE SCALE GENOMIC DNA]</scope>
    <source>
        <strain evidence="1 2">ATCC 27112</strain>
    </source>
</reference>
<gene>
    <name evidence="1" type="ORF">EI71_00743</name>
</gene>
<keyword evidence="2" id="KW-1185">Reference proteome</keyword>
<dbReference type="AlphaFoldDB" id="A0A397RUF7"/>
<dbReference type="RefSeq" id="WP_119015909.1">
    <property type="nucleotide sequence ID" value="NZ_QXEV01000005.1"/>
</dbReference>
<dbReference type="OrthoDB" id="2625437at2"/>
<proteinExistence type="predicted"/>
<dbReference type="EMBL" id="QXEV01000005">
    <property type="protein sequence ID" value="RIA77960.1"/>
    <property type="molecule type" value="Genomic_DNA"/>
</dbReference>
<name>A0A397RUF7_9MOLU</name>
<protein>
    <submittedName>
        <fullName evidence="1">Uncharacterized protein</fullName>
    </submittedName>
</protein>
<sequence>MRIIKCCICEKEKLSKNEIALSKKLISLKTDRFYCINCLADYLEVTVEELQDKIEEFKAEGCTLFN</sequence>
<dbReference type="Proteomes" id="UP000266506">
    <property type="component" value="Unassembled WGS sequence"/>
</dbReference>
<dbReference type="InParanoid" id="A0A397RUF7"/>